<evidence type="ECO:0000313" key="3">
    <source>
        <dbReference type="Proteomes" id="UP000063063"/>
    </source>
</evidence>
<organism evidence="2 3">
    <name type="scientific">Leishmania panamensis</name>
    <dbReference type="NCBI Taxonomy" id="5679"/>
    <lineage>
        <taxon>Eukaryota</taxon>
        <taxon>Discoba</taxon>
        <taxon>Euglenozoa</taxon>
        <taxon>Kinetoplastea</taxon>
        <taxon>Metakinetoplastina</taxon>
        <taxon>Trypanosomatida</taxon>
        <taxon>Trypanosomatidae</taxon>
        <taxon>Leishmaniinae</taxon>
        <taxon>Leishmania</taxon>
        <taxon>Leishmania guyanensis species complex</taxon>
    </lineage>
</organism>
<dbReference type="KEGG" id="lpan:LPMP_344670"/>
<name>A0A088S1J9_LEIPA</name>
<evidence type="ECO:0000313" key="2">
    <source>
        <dbReference type="EMBL" id="AIO02086.1"/>
    </source>
</evidence>
<dbReference type="VEuPathDB" id="TriTrypDB:LPMP_344670"/>
<dbReference type="EMBL" id="CP009403">
    <property type="protein sequence ID" value="AIO02086.1"/>
    <property type="molecule type" value="Genomic_DNA"/>
</dbReference>
<keyword evidence="1" id="KW-0732">Signal</keyword>
<dbReference type="Proteomes" id="UP000063063">
    <property type="component" value="Chromosome 34"/>
</dbReference>
<keyword evidence="3" id="KW-1185">Reference proteome</keyword>
<dbReference type="Gene3D" id="3.40.50.1240">
    <property type="entry name" value="Phosphoglycerate mutase-like"/>
    <property type="match status" value="1"/>
</dbReference>
<dbReference type="CDD" id="cd07067">
    <property type="entry name" value="HP_PGM_like"/>
    <property type="match status" value="1"/>
</dbReference>
<dbReference type="SUPFAM" id="SSF53254">
    <property type="entry name" value="Phosphoglycerate mutase-like"/>
    <property type="match status" value="1"/>
</dbReference>
<dbReference type="GO" id="GO:0016791">
    <property type="term" value="F:phosphatase activity"/>
    <property type="evidence" value="ECO:0007669"/>
    <property type="project" value="TreeGrafter"/>
</dbReference>
<protein>
    <recommendedName>
        <fullName evidence="4">Histidine phosphatase</fullName>
    </recommendedName>
</protein>
<accession>A0A088S1J9</accession>
<dbReference type="PANTHER" id="PTHR48100">
    <property type="entry name" value="BROAD-SPECIFICITY PHOSPHATASE YOR283W-RELATED"/>
    <property type="match status" value="1"/>
</dbReference>
<reference evidence="2 3" key="1">
    <citation type="journal article" date="2015" name="Sci. Rep.">
        <title>The genome of Leishmania panamensis: insights into genomics of the L. (Viannia) subgenus.</title>
        <authorList>
            <person name="Llanes A."/>
            <person name="Restrepo C.M."/>
            <person name="Vecchio G.D."/>
            <person name="Anguizola F.J."/>
            <person name="Lleonart R."/>
        </authorList>
    </citation>
    <scope>NUCLEOTIDE SEQUENCE [LARGE SCALE GENOMIC DNA]</scope>
    <source>
        <strain evidence="2 3">MHOM/PA/94/PSC-1</strain>
    </source>
</reference>
<dbReference type="InterPro" id="IPR029033">
    <property type="entry name" value="His_PPase_superfam"/>
</dbReference>
<dbReference type="PANTHER" id="PTHR48100:SF33">
    <property type="entry name" value="PEPTIDASE S54 RHOMBOID DOMAIN-CONTAINING PROTEIN"/>
    <property type="match status" value="1"/>
</dbReference>
<gene>
    <name evidence="2" type="ORF">LPMP_344670</name>
</gene>
<dbReference type="GeneID" id="22578972"/>
<feature type="chain" id="PRO_5001839194" description="Histidine phosphatase" evidence="1">
    <location>
        <begin position="20"/>
        <end position="335"/>
    </location>
</feature>
<dbReference type="GO" id="GO:0005829">
    <property type="term" value="C:cytosol"/>
    <property type="evidence" value="ECO:0007669"/>
    <property type="project" value="TreeGrafter"/>
</dbReference>
<evidence type="ECO:0000256" key="1">
    <source>
        <dbReference type="SAM" id="SignalP"/>
    </source>
</evidence>
<dbReference type="OrthoDB" id="496981at2759"/>
<dbReference type="InterPro" id="IPR013078">
    <property type="entry name" value="His_Pase_superF_clade-1"/>
</dbReference>
<dbReference type="eggNOG" id="ENOG502RZPE">
    <property type="taxonomic scope" value="Eukaryota"/>
</dbReference>
<dbReference type="SMART" id="SM00855">
    <property type="entry name" value="PGAM"/>
    <property type="match status" value="1"/>
</dbReference>
<dbReference type="VEuPathDB" id="TriTrypDB:LPAL13_340054500"/>
<evidence type="ECO:0008006" key="4">
    <source>
        <dbReference type="Google" id="ProtNLM"/>
    </source>
</evidence>
<feature type="signal peptide" evidence="1">
    <location>
        <begin position="1"/>
        <end position="19"/>
    </location>
</feature>
<dbReference type="RefSeq" id="XP_010702886.1">
    <property type="nucleotide sequence ID" value="XM_010704584.1"/>
</dbReference>
<dbReference type="AlphaFoldDB" id="A0A088S1J9"/>
<proteinExistence type="predicted"/>
<sequence length="335" mass="36733">MFFWLVVALLVAIAIVVTPVRKLAAAKCQLYAHGLVFMVKAKDLPKAYRGTNYIRMNTAGDGTRGKRIIRVVFIRHGQSVWNSLFNSYNLDLPVRMAKAAIHEFINFLTDPFGSCIIDSPLSSKGKKEAQDLASFIRTAKTKISFDPATSVVVSSNLRRAMETALVGMSPRLLVTQERIVMDSALQEGSQNIDAQSLSTEPGKIAPCKLGTITNPLELAIVFDPYLNAGNRVAGVDVYQRMDEFIMHLFGGSGEASLVPAAGGSNAALKEVIVVGHSGYFRNFFRRFLPPHSTHLSKKKKLQNCAVVAFELARDESSGEVVVDESTLKVMYKGFV</sequence>
<dbReference type="InterPro" id="IPR050275">
    <property type="entry name" value="PGM_Phosphatase"/>
</dbReference>